<dbReference type="InterPro" id="IPR050097">
    <property type="entry name" value="Ferredoxin-NADP_redctase_2"/>
</dbReference>
<dbReference type="EMBL" id="JACOPO010000004">
    <property type="protein sequence ID" value="MBC5722734.1"/>
    <property type="molecule type" value="Genomic_DNA"/>
</dbReference>
<dbReference type="Pfam" id="PF07992">
    <property type="entry name" value="Pyr_redox_2"/>
    <property type="match status" value="1"/>
</dbReference>
<reference evidence="4" key="1">
    <citation type="submission" date="2020-08" db="EMBL/GenBank/DDBJ databases">
        <title>Genome public.</title>
        <authorList>
            <person name="Liu C."/>
            <person name="Sun Q."/>
        </authorList>
    </citation>
    <scope>NUCLEOTIDE SEQUENCE</scope>
    <source>
        <strain evidence="4">NSJ-23</strain>
    </source>
</reference>
<dbReference type="PRINTS" id="PR00368">
    <property type="entry name" value="FADPNR"/>
</dbReference>
<keyword evidence="2" id="KW-0560">Oxidoreductase</keyword>
<evidence type="ECO:0000256" key="1">
    <source>
        <dbReference type="ARBA" id="ARBA00022630"/>
    </source>
</evidence>
<organism evidence="4 5">
    <name type="scientific">Flintibacter hominis</name>
    <dbReference type="NCBI Taxonomy" id="2763048"/>
    <lineage>
        <taxon>Bacteria</taxon>
        <taxon>Bacillati</taxon>
        <taxon>Bacillota</taxon>
        <taxon>Clostridia</taxon>
        <taxon>Eubacteriales</taxon>
        <taxon>Flintibacter</taxon>
    </lineage>
</organism>
<dbReference type="Gene3D" id="3.50.50.60">
    <property type="entry name" value="FAD/NAD(P)-binding domain"/>
    <property type="match status" value="2"/>
</dbReference>
<name>A0A8J6J1Z4_9FIRM</name>
<comment type="caution">
    <text evidence="4">The sequence shown here is derived from an EMBL/GenBank/DDBJ whole genome shotgun (WGS) entry which is preliminary data.</text>
</comment>
<evidence type="ECO:0000313" key="5">
    <source>
        <dbReference type="Proteomes" id="UP000628736"/>
    </source>
</evidence>
<feature type="domain" description="FAD/NAD(P)-binding" evidence="3">
    <location>
        <begin position="3"/>
        <end position="267"/>
    </location>
</feature>
<dbReference type="GO" id="GO:0016491">
    <property type="term" value="F:oxidoreductase activity"/>
    <property type="evidence" value="ECO:0007669"/>
    <property type="project" value="UniProtKB-KW"/>
</dbReference>
<dbReference type="RefSeq" id="WP_147570755.1">
    <property type="nucleotide sequence ID" value="NZ_JACOPO010000004.1"/>
</dbReference>
<keyword evidence="5" id="KW-1185">Reference proteome</keyword>
<evidence type="ECO:0000313" key="4">
    <source>
        <dbReference type="EMBL" id="MBC5722734.1"/>
    </source>
</evidence>
<dbReference type="Proteomes" id="UP000628736">
    <property type="component" value="Unassembled WGS sequence"/>
</dbReference>
<accession>A0A8J6J1Z4</accession>
<gene>
    <name evidence="4" type="ORF">H8S11_07900</name>
</gene>
<proteinExistence type="predicted"/>
<dbReference type="SUPFAM" id="SSF51905">
    <property type="entry name" value="FAD/NAD(P)-binding domain"/>
    <property type="match status" value="1"/>
</dbReference>
<dbReference type="PRINTS" id="PR00469">
    <property type="entry name" value="PNDRDTASEII"/>
</dbReference>
<protein>
    <submittedName>
        <fullName evidence="4">NAD(P)/FAD-dependent oxidoreductase</fullName>
    </submittedName>
</protein>
<dbReference type="InterPro" id="IPR036188">
    <property type="entry name" value="FAD/NAD-bd_sf"/>
</dbReference>
<dbReference type="PANTHER" id="PTHR48105">
    <property type="entry name" value="THIOREDOXIN REDUCTASE 1-RELATED-RELATED"/>
    <property type="match status" value="1"/>
</dbReference>
<sequence length="282" mass="30124">MTYDIIVLGSGPAGLAAAVGARGRGKRVLVIGNRWQDSPLARAEQVDNYLGLPGRTGHEMLEEFQRHAEQMGTEFLTGKAISLMAWKGFMVTVGSQVYDSRALILAPGVIRQAKYPGEEEYLGRGVSYCATCDGMLYRNKPVVVVGRSPDAPHEANYLKSLGCQVTYVAAREPQGLDQEIPFVRAGRLAVKGEQAVTALEADGASIPCAGIFILRQAVAPTDLLPALETEEGYIRVDRRMATNVEGVFAAGDCTGGPLQVAKAVGEGHVAALSACEYLDQIK</sequence>
<dbReference type="AlphaFoldDB" id="A0A8J6J1Z4"/>
<dbReference type="InterPro" id="IPR023753">
    <property type="entry name" value="FAD/NAD-binding_dom"/>
</dbReference>
<keyword evidence="1" id="KW-0285">Flavoprotein</keyword>
<evidence type="ECO:0000256" key="2">
    <source>
        <dbReference type="ARBA" id="ARBA00023002"/>
    </source>
</evidence>
<evidence type="ECO:0000259" key="3">
    <source>
        <dbReference type="Pfam" id="PF07992"/>
    </source>
</evidence>